<evidence type="ECO:0000256" key="5">
    <source>
        <dbReference type="ARBA" id="ARBA00023002"/>
    </source>
</evidence>
<dbReference type="InterPro" id="IPR000172">
    <property type="entry name" value="GMC_OxRdtase_N"/>
</dbReference>
<dbReference type="SUPFAM" id="SSF54373">
    <property type="entry name" value="FAD-linked reductases, C-terminal domain"/>
    <property type="match status" value="1"/>
</dbReference>
<protein>
    <submittedName>
        <fullName evidence="7">Pyridine nucleotide-disulfide oxidoreductase family protein</fullName>
    </submittedName>
</protein>
<accession>A0A0P8ZQ96</accession>
<gene>
    <name evidence="7" type="ORF">AN403_4021</name>
</gene>
<dbReference type="PANTHER" id="PTHR42784">
    <property type="entry name" value="PYRANOSE 2-OXIDASE"/>
    <property type="match status" value="1"/>
</dbReference>
<comment type="cofactor">
    <cofactor evidence="1">
        <name>FAD</name>
        <dbReference type="ChEBI" id="CHEBI:57692"/>
    </cofactor>
</comment>
<dbReference type="Proteomes" id="UP000050349">
    <property type="component" value="Unassembled WGS sequence"/>
</dbReference>
<dbReference type="Gene3D" id="3.50.50.60">
    <property type="entry name" value="FAD/NAD(P)-binding domain"/>
    <property type="match status" value="2"/>
</dbReference>
<dbReference type="SUPFAM" id="SSF51905">
    <property type="entry name" value="FAD/NAD(P)-binding domain"/>
    <property type="match status" value="1"/>
</dbReference>
<feature type="domain" description="4Fe-4S ferredoxin-type" evidence="6">
    <location>
        <begin position="194"/>
        <end position="225"/>
    </location>
</feature>
<proteinExistence type="inferred from homology"/>
<dbReference type="PROSITE" id="PS51379">
    <property type="entry name" value="4FE4S_FER_2"/>
    <property type="match status" value="1"/>
</dbReference>
<dbReference type="RefSeq" id="WP_057398099.1">
    <property type="nucleotide sequence ID" value="NZ_LJXB01000078.1"/>
</dbReference>
<dbReference type="PANTHER" id="PTHR42784:SF1">
    <property type="entry name" value="PYRANOSE 2-OXIDASE"/>
    <property type="match status" value="1"/>
</dbReference>
<dbReference type="GO" id="GO:0016614">
    <property type="term" value="F:oxidoreductase activity, acting on CH-OH group of donors"/>
    <property type="evidence" value="ECO:0007669"/>
    <property type="project" value="InterPro"/>
</dbReference>
<comment type="similarity">
    <text evidence="2">Belongs to the GMC oxidoreductase family.</text>
</comment>
<keyword evidence="5" id="KW-0560">Oxidoreductase</keyword>
<dbReference type="GO" id="GO:0050660">
    <property type="term" value="F:flavin adenine dinucleotide binding"/>
    <property type="evidence" value="ECO:0007669"/>
    <property type="project" value="InterPro"/>
</dbReference>
<dbReference type="EMBL" id="LJXB01000078">
    <property type="protein sequence ID" value="KPU59228.1"/>
    <property type="molecule type" value="Genomic_DNA"/>
</dbReference>
<keyword evidence="3" id="KW-0285">Flavoprotein</keyword>
<evidence type="ECO:0000256" key="1">
    <source>
        <dbReference type="ARBA" id="ARBA00001974"/>
    </source>
</evidence>
<dbReference type="AlphaFoldDB" id="A0A0P8ZQ96"/>
<keyword evidence="4" id="KW-0274">FAD</keyword>
<name>A0A0P8ZQ96_PSEFL</name>
<dbReference type="PATRIC" id="fig|294.162.peg.3049"/>
<evidence type="ECO:0000259" key="6">
    <source>
        <dbReference type="PROSITE" id="PS51379"/>
    </source>
</evidence>
<dbReference type="InterPro" id="IPR051473">
    <property type="entry name" value="P2Ox-like"/>
</dbReference>
<evidence type="ECO:0000256" key="2">
    <source>
        <dbReference type="ARBA" id="ARBA00010790"/>
    </source>
</evidence>
<dbReference type="InterPro" id="IPR036188">
    <property type="entry name" value="FAD/NAD-bd_sf"/>
</dbReference>
<evidence type="ECO:0000313" key="8">
    <source>
        <dbReference type="Proteomes" id="UP000050349"/>
    </source>
</evidence>
<dbReference type="Pfam" id="PF00732">
    <property type="entry name" value="GMC_oxred_N"/>
    <property type="match status" value="1"/>
</dbReference>
<dbReference type="InterPro" id="IPR017896">
    <property type="entry name" value="4Fe4S_Fe-S-bd"/>
</dbReference>
<dbReference type="Pfam" id="PF05199">
    <property type="entry name" value="GMC_oxred_C"/>
    <property type="match status" value="1"/>
</dbReference>
<evidence type="ECO:0000256" key="3">
    <source>
        <dbReference type="ARBA" id="ARBA00022630"/>
    </source>
</evidence>
<reference evidence="7 8" key="1">
    <citation type="submission" date="2015-09" db="EMBL/GenBank/DDBJ databases">
        <authorList>
            <person name="Jackson K.R."/>
            <person name="Lunt B.L."/>
            <person name="Fisher J.N.B."/>
            <person name="Gardner A.V."/>
            <person name="Bailey M.E."/>
            <person name="Deus L.M."/>
            <person name="Earl A.S."/>
            <person name="Gibby P.D."/>
            <person name="Hartmann K.A."/>
            <person name="Liu J.E."/>
            <person name="Manci A.M."/>
            <person name="Nielsen D.A."/>
            <person name="Solomon M.B."/>
            <person name="Breakwell D.P."/>
            <person name="Burnett S.H."/>
            <person name="Grose J.H."/>
        </authorList>
    </citation>
    <scope>NUCLEOTIDE SEQUENCE [LARGE SCALE GENOMIC DNA]</scope>
    <source>
        <strain evidence="7 8">S613</strain>
    </source>
</reference>
<comment type="caution">
    <text evidence="7">The sequence shown here is derived from an EMBL/GenBank/DDBJ whole genome shotgun (WGS) entry which is preliminary data.</text>
</comment>
<dbReference type="OrthoDB" id="9787779at2"/>
<sequence>MTSSLEQHVENRPLGKSHVHGLRSNTLLDDPFDVVIIGSGAAGAVAADTFVRAGLRTLLVEEGARLKTSAKNSDVDAQAEHALAGNAAQGWNSQGWPWSTRNLGGGTVFYGGASFRYTEFDFDPSERIRVEGLPVKWPIGASDLVPFYNEIESILSIDQAGFECSRRQAPNTLSLPAEHLWEGALRLGLSPRPTPIAIDRSRCDHCSLCITVQCTRGAKRDVVNSLLRPMADMPDLLLTGVKAMALTQEQCNRASALQCLDTATGQTRFIRGHRFVLACNAIQTAALLLRSVTPHAPMGLGNEHDIVGRGLCMKLSEYSQGVVHADRQQIDDHPIGYRGPFSTVCTLDHYLDERCPTGVGGLIYEAKHDNWSRLQGDGLILRVETIISDHPSLGNRIRLSSNTDSWGLPRLMIDYTTNPQDLARLAYMVKRSADWLEAAGARDIRHEASNFAMGSTHLHGTCRAGDDPRTSVVDRDGKLHSLDNVYVADGSYMPYPGGVNPTLTIQANALRIARQIARDATGHASTAAFR</sequence>
<organism evidence="7 8">
    <name type="scientific">Pseudomonas fluorescens</name>
    <dbReference type="NCBI Taxonomy" id="294"/>
    <lineage>
        <taxon>Bacteria</taxon>
        <taxon>Pseudomonadati</taxon>
        <taxon>Pseudomonadota</taxon>
        <taxon>Gammaproteobacteria</taxon>
        <taxon>Pseudomonadales</taxon>
        <taxon>Pseudomonadaceae</taxon>
        <taxon>Pseudomonas</taxon>
    </lineage>
</organism>
<evidence type="ECO:0000256" key="4">
    <source>
        <dbReference type="ARBA" id="ARBA00022827"/>
    </source>
</evidence>
<evidence type="ECO:0000313" key="7">
    <source>
        <dbReference type="EMBL" id="KPU59228.1"/>
    </source>
</evidence>
<dbReference type="InterPro" id="IPR007867">
    <property type="entry name" value="GMC_OxRtase_C"/>
</dbReference>